<protein>
    <submittedName>
        <fullName evidence="1">Uncharacterized protein</fullName>
    </submittedName>
</protein>
<keyword evidence="2" id="KW-1185">Reference proteome</keyword>
<gene>
    <name evidence="1" type="ORF">ONZ43_g6549</name>
</gene>
<sequence length="322" mass="35204">MTSQKFSTLPALRRQHLLAEFTGLKQACPDGVYVGLTPGDPSLWSGVIFVRDGPYAPAVMRFQISFPDSYPKLPPLVTFSTDMFHPLITPLSTYMYSTDIQDNGTVSATDEERLPPGGFSLRHGFPDWFGRRGRRAAEKKQSGGDPAARQTPHRPPPPSDLSSGGTVSSRNSAMAQSPGFFDTKVKEVSIFAVLHYIRSTFDDEDVLDTIPLEAAGNPGAWRAWRTHRVEKGKEFESPSTLSDAAAAAASTTGEGLMRKPGEWNWEGVWEERVKKGISASLSEPALYGGNSAADDVIRFLNVGDDDLNAIKENLLRTVHHPS</sequence>
<dbReference type="EMBL" id="JAPESX010002384">
    <property type="protein sequence ID" value="KAJ8108027.1"/>
    <property type="molecule type" value="Genomic_DNA"/>
</dbReference>
<comment type="caution">
    <text evidence="1">The sequence shown here is derived from an EMBL/GenBank/DDBJ whole genome shotgun (WGS) entry which is preliminary data.</text>
</comment>
<dbReference type="Proteomes" id="UP001153334">
    <property type="component" value="Unassembled WGS sequence"/>
</dbReference>
<evidence type="ECO:0000313" key="2">
    <source>
        <dbReference type="Proteomes" id="UP001153334"/>
    </source>
</evidence>
<accession>A0ACC2HY90</accession>
<name>A0ACC2HY90_9PEZI</name>
<organism evidence="1 2">
    <name type="scientific">Nemania bipapillata</name>
    <dbReference type="NCBI Taxonomy" id="110536"/>
    <lineage>
        <taxon>Eukaryota</taxon>
        <taxon>Fungi</taxon>
        <taxon>Dikarya</taxon>
        <taxon>Ascomycota</taxon>
        <taxon>Pezizomycotina</taxon>
        <taxon>Sordariomycetes</taxon>
        <taxon>Xylariomycetidae</taxon>
        <taxon>Xylariales</taxon>
        <taxon>Xylariaceae</taxon>
        <taxon>Nemania</taxon>
    </lineage>
</organism>
<evidence type="ECO:0000313" key="1">
    <source>
        <dbReference type="EMBL" id="KAJ8108027.1"/>
    </source>
</evidence>
<proteinExistence type="predicted"/>
<reference evidence="1" key="1">
    <citation type="submission" date="2022-11" db="EMBL/GenBank/DDBJ databases">
        <title>Genome Sequence of Nemania bipapillata.</title>
        <authorList>
            <person name="Buettner E."/>
        </authorList>
    </citation>
    <scope>NUCLEOTIDE SEQUENCE</scope>
    <source>
        <strain evidence="1">CP14</strain>
    </source>
</reference>